<protein>
    <recommendedName>
        <fullName evidence="5">Penicillin-binding protein activator LpoB</fullName>
    </recommendedName>
</protein>
<evidence type="ECO:0000256" key="1">
    <source>
        <dbReference type="SAM" id="MobiDB-lite"/>
    </source>
</evidence>
<name>A0ABW3T1D5_9CAUL</name>
<accession>A0ABW3T1D5</accession>
<organism evidence="3 4">
    <name type="scientific">Phenylobacterium conjunctum</name>
    <dbReference type="NCBI Taxonomy" id="1298959"/>
    <lineage>
        <taxon>Bacteria</taxon>
        <taxon>Pseudomonadati</taxon>
        <taxon>Pseudomonadota</taxon>
        <taxon>Alphaproteobacteria</taxon>
        <taxon>Caulobacterales</taxon>
        <taxon>Caulobacteraceae</taxon>
        <taxon>Phenylobacterium</taxon>
    </lineage>
</organism>
<evidence type="ECO:0000256" key="2">
    <source>
        <dbReference type="SAM" id="SignalP"/>
    </source>
</evidence>
<dbReference type="RefSeq" id="WP_374346809.1">
    <property type="nucleotide sequence ID" value="NZ_JBHTLQ010000016.1"/>
</dbReference>
<dbReference type="EMBL" id="JBHTLQ010000016">
    <property type="protein sequence ID" value="MFD1190763.1"/>
    <property type="molecule type" value="Genomic_DNA"/>
</dbReference>
<evidence type="ECO:0008006" key="5">
    <source>
        <dbReference type="Google" id="ProtNLM"/>
    </source>
</evidence>
<proteinExistence type="predicted"/>
<sequence>MSMKSVTTACAVLLAVSAAHPALAAGKKLKPQASATVYKDTTSPDGVKGVGTESQDIVGMSDAMVRDLLNVPELMNRPTPPRIIVDPKYFRNESSEIIDKALITDRIRVNLIRAAQGRMRFIGREYAAAVEEERDLKDSGKVDVGTTGRTRAQAGADYRLVGRIGTRDAIDTKTGVTSRFSQYTFELLDMEYGEIIWSNLYEFKKENRDDVVYR</sequence>
<evidence type="ECO:0000313" key="4">
    <source>
        <dbReference type="Proteomes" id="UP001597216"/>
    </source>
</evidence>
<comment type="caution">
    <text evidence="3">The sequence shown here is derived from an EMBL/GenBank/DDBJ whole genome shotgun (WGS) entry which is preliminary data.</text>
</comment>
<gene>
    <name evidence="3" type="ORF">ACFQ27_09245</name>
</gene>
<keyword evidence="2" id="KW-0732">Signal</keyword>
<feature type="chain" id="PRO_5045693721" description="Penicillin-binding protein activator LpoB" evidence="2">
    <location>
        <begin position="25"/>
        <end position="214"/>
    </location>
</feature>
<evidence type="ECO:0000313" key="3">
    <source>
        <dbReference type="EMBL" id="MFD1190763.1"/>
    </source>
</evidence>
<dbReference type="Pfam" id="PF13036">
    <property type="entry name" value="LpoB"/>
    <property type="match status" value="1"/>
</dbReference>
<feature type="signal peptide" evidence="2">
    <location>
        <begin position="1"/>
        <end position="24"/>
    </location>
</feature>
<dbReference type="Gene3D" id="3.40.50.10610">
    <property type="entry name" value="ABC-type transport auxiliary lipoprotein component"/>
    <property type="match status" value="1"/>
</dbReference>
<feature type="compositionally biased region" description="Polar residues" evidence="1">
    <location>
        <begin position="34"/>
        <end position="44"/>
    </location>
</feature>
<dbReference type="Proteomes" id="UP001597216">
    <property type="component" value="Unassembled WGS sequence"/>
</dbReference>
<dbReference type="InterPro" id="IPR014094">
    <property type="entry name" value="LpoB"/>
</dbReference>
<reference evidence="4" key="1">
    <citation type="journal article" date="2019" name="Int. J. Syst. Evol. Microbiol.">
        <title>The Global Catalogue of Microorganisms (GCM) 10K type strain sequencing project: providing services to taxonomists for standard genome sequencing and annotation.</title>
        <authorList>
            <consortium name="The Broad Institute Genomics Platform"/>
            <consortium name="The Broad Institute Genome Sequencing Center for Infectious Disease"/>
            <person name="Wu L."/>
            <person name="Ma J."/>
        </authorList>
    </citation>
    <scope>NUCLEOTIDE SEQUENCE [LARGE SCALE GENOMIC DNA]</scope>
    <source>
        <strain evidence="4">CCUG 55074</strain>
    </source>
</reference>
<feature type="region of interest" description="Disordered" evidence="1">
    <location>
        <begin position="34"/>
        <end position="53"/>
    </location>
</feature>
<keyword evidence="4" id="KW-1185">Reference proteome</keyword>